<reference evidence="3" key="2">
    <citation type="journal article" date="2024" name="Antonie Van Leeuwenhoek">
        <title>Roseihalotalea indica gen. nov., sp. nov., a halophilic Bacteroidetes from mesopelagic Southwest Indian Ocean with higher carbohydrate metabolic potential.</title>
        <authorList>
            <person name="Chen B."/>
            <person name="Zhang M."/>
            <person name="Lin D."/>
            <person name="Ye J."/>
            <person name="Tang K."/>
        </authorList>
    </citation>
    <scope>NUCLEOTIDE SEQUENCE</scope>
    <source>
        <strain evidence="3">TK19036</strain>
    </source>
</reference>
<dbReference type="Gene3D" id="3.60.21.10">
    <property type="match status" value="1"/>
</dbReference>
<name>A0AA49GU26_9BACT</name>
<proteinExistence type="predicted"/>
<dbReference type="GO" id="GO:0030246">
    <property type="term" value="F:carbohydrate binding"/>
    <property type="evidence" value="ECO:0007669"/>
    <property type="project" value="InterPro"/>
</dbReference>
<dbReference type="PANTHER" id="PTHR43143">
    <property type="entry name" value="METALLOPHOSPHOESTERASE, CALCINEURIN SUPERFAMILY"/>
    <property type="match status" value="1"/>
</dbReference>
<organism evidence="3">
    <name type="scientific">Roseihalotalea indica</name>
    <dbReference type="NCBI Taxonomy" id="2867963"/>
    <lineage>
        <taxon>Bacteria</taxon>
        <taxon>Pseudomonadati</taxon>
        <taxon>Bacteroidota</taxon>
        <taxon>Cytophagia</taxon>
        <taxon>Cytophagales</taxon>
        <taxon>Catalimonadaceae</taxon>
        <taxon>Roseihalotalea</taxon>
    </lineage>
</organism>
<dbReference type="InterPro" id="IPR029052">
    <property type="entry name" value="Metallo-depent_PP-like"/>
</dbReference>
<dbReference type="EMBL" id="CP120682">
    <property type="protein sequence ID" value="WKN39390.1"/>
    <property type="molecule type" value="Genomic_DNA"/>
</dbReference>
<dbReference type="Gene3D" id="2.60.40.1190">
    <property type="match status" value="1"/>
</dbReference>
<feature type="domain" description="Carbohydrate-binding" evidence="2">
    <location>
        <begin position="414"/>
        <end position="595"/>
    </location>
</feature>
<accession>A0AA49GU26</accession>
<feature type="domain" description="Calcineurin-like phosphoesterase" evidence="1">
    <location>
        <begin position="54"/>
        <end position="219"/>
    </location>
</feature>
<protein>
    <submittedName>
        <fullName evidence="3">Sugar-binding protein</fullName>
    </submittedName>
</protein>
<dbReference type="Pfam" id="PF06452">
    <property type="entry name" value="CBM9_1"/>
    <property type="match status" value="1"/>
</dbReference>
<dbReference type="InterPro" id="IPR051918">
    <property type="entry name" value="STPP_CPPED1"/>
</dbReference>
<sequence length="619" mass="70162">MTLSAAWAQESNAPKIIIESIEGAKPYSSLDLNNRPETFQFGIVSDRTGGHRPGIFPDGIRKLNLLQPEFVMSVGDMIEGYTTDEAEIDRQWTEFNSFIDELTVPFFYVPGNHDYTNEVLAREWKERYGKDYYHFTYKDVLFMCLNSEDQMRGAGRGTIGDEQYEYIKKTLEENPDAKWTLLFMHQPLWIQEDPIRWGDVEKLLADRQHTVFVGHTHNYTKYERNNGKYIVLATTGGGSPLRGPKLGEFDHVVWVTMTDDGPVIANLALDGIWNEDVFTEEVANLVDPLLKSQAVTVEPMLVQDNTFEAYETELKLTNNSDVPMKVDLSMQANPHLIPDFGSKSYEIAPNSVELVKLGLKAMKPTPLDSIQPLILQSNISYQGESIPEVTFESTYRLLPEKVAVLNPTESAIEIDGSLDDWAELTYKVDENGYVESDPFSHKGAEDASFQFDVTYDEEYLYVAAKVIDDQLETTMDKRPIDQDAIHVMLDARPERISALETGEGTFRNVLYIGQSPLAEPDSSNVFRPNRLPEGTQTVIQRTEQGYVAEMAIPVSYLNEAQGSNWESIRLNVAISDYDEDGQYQTSLFWKPDWRGKENYVGSGTFHRSVDVATTGQEEE</sequence>
<evidence type="ECO:0000259" key="2">
    <source>
        <dbReference type="Pfam" id="PF06452"/>
    </source>
</evidence>
<dbReference type="Pfam" id="PF00149">
    <property type="entry name" value="Metallophos"/>
    <property type="match status" value="1"/>
</dbReference>
<gene>
    <name evidence="3" type="ORF">K4G66_11880</name>
</gene>
<dbReference type="SUPFAM" id="SSF49344">
    <property type="entry name" value="CBD9-like"/>
    <property type="match status" value="1"/>
</dbReference>
<reference evidence="3" key="1">
    <citation type="journal article" date="2023" name="Comput. Struct. Biotechnol. J.">
        <title>Discovery of a novel marine Bacteroidetes with a rich repertoire of carbohydrate-active enzymes.</title>
        <authorList>
            <person name="Chen B."/>
            <person name="Liu G."/>
            <person name="Chen Q."/>
            <person name="Wang H."/>
            <person name="Liu L."/>
            <person name="Tang K."/>
        </authorList>
    </citation>
    <scope>NUCLEOTIDE SEQUENCE</scope>
    <source>
        <strain evidence="3">TK19036</strain>
    </source>
</reference>
<dbReference type="AlphaFoldDB" id="A0AA49GU26"/>
<dbReference type="GO" id="GO:0016052">
    <property type="term" value="P:carbohydrate catabolic process"/>
    <property type="evidence" value="ECO:0007669"/>
    <property type="project" value="InterPro"/>
</dbReference>
<dbReference type="InterPro" id="IPR004843">
    <property type="entry name" value="Calcineurin-like_PHP"/>
</dbReference>
<dbReference type="InterPro" id="IPR010502">
    <property type="entry name" value="Carb-bd_dom_fam9"/>
</dbReference>
<dbReference type="SUPFAM" id="SSF56300">
    <property type="entry name" value="Metallo-dependent phosphatases"/>
    <property type="match status" value="1"/>
</dbReference>
<evidence type="ECO:0000313" key="3">
    <source>
        <dbReference type="EMBL" id="WKN39390.1"/>
    </source>
</evidence>
<dbReference type="GO" id="GO:0004553">
    <property type="term" value="F:hydrolase activity, hydrolyzing O-glycosyl compounds"/>
    <property type="evidence" value="ECO:0007669"/>
    <property type="project" value="InterPro"/>
</dbReference>
<dbReference type="PANTHER" id="PTHR43143:SF1">
    <property type="entry name" value="SERINE_THREONINE-PROTEIN PHOSPHATASE CPPED1"/>
    <property type="match status" value="1"/>
</dbReference>
<evidence type="ECO:0000259" key="1">
    <source>
        <dbReference type="Pfam" id="PF00149"/>
    </source>
</evidence>